<evidence type="ECO:0000313" key="4">
    <source>
        <dbReference type="Proteomes" id="UP000230233"/>
    </source>
</evidence>
<gene>
    <name evidence="3" type="primary">Cni-B0034.1</name>
    <name evidence="3" type="synonym">Cnig_chr_II.g6232</name>
    <name evidence="3" type="ORF">B9Z55_006232</name>
</gene>
<sequence length="264" mass="27955">MKSTLLLLFLSSSIKQGTCGTQINLGSFFLHPQNGGGFDMGMGQGANILGFGGDRSFSLAGNRAGFALGSNNGALVGGQRVGVDGGIGGGREGVEMGSQVQFGNEPNPGHPAGQFGSFLDNMKNFFSFLGRGMPMPPQQPPPSPPFSLGVTPSPPTLIGTEGAAGENGGRHKPRPWFPEGEERPEERPEETDMGTDMGSEIRPKEGEVKSLSSEETELIGPNNGEIPRKSVEFSVDREPEEFTEDLFTAQTSRPRELPGLVEFA</sequence>
<name>A0A2G5V493_9PELO</name>
<accession>A0A2G5V493</accession>
<keyword evidence="4" id="KW-1185">Reference proteome</keyword>
<dbReference type="EMBL" id="PDUG01000002">
    <property type="protein sequence ID" value="PIC46592.1"/>
    <property type="molecule type" value="Genomic_DNA"/>
</dbReference>
<proteinExistence type="predicted"/>
<feature type="region of interest" description="Disordered" evidence="1">
    <location>
        <begin position="153"/>
        <end position="229"/>
    </location>
</feature>
<comment type="caution">
    <text evidence="3">The sequence shown here is derived from an EMBL/GenBank/DDBJ whole genome shotgun (WGS) entry which is preliminary data.</text>
</comment>
<dbReference type="STRING" id="1611254.A0A2G5V493"/>
<feature type="signal peptide" evidence="2">
    <location>
        <begin position="1"/>
        <end position="20"/>
    </location>
</feature>
<feature type="chain" id="PRO_5013599747" evidence="2">
    <location>
        <begin position="21"/>
        <end position="264"/>
    </location>
</feature>
<dbReference type="AlphaFoldDB" id="A0A2G5V493"/>
<dbReference type="OrthoDB" id="5825015at2759"/>
<keyword evidence="2" id="KW-0732">Signal</keyword>
<reference evidence="4" key="1">
    <citation type="submission" date="2017-10" db="EMBL/GenBank/DDBJ databases">
        <title>Rapid genome shrinkage in a self-fertile nematode reveals novel sperm competition proteins.</title>
        <authorList>
            <person name="Yin D."/>
            <person name="Schwarz E.M."/>
            <person name="Thomas C.G."/>
            <person name="Felde R.L."/>
            <person name="Korf I.F."/>
            <person name="Cutter A.D."/>
            <person name="Schartner C.M."/>
            <person name="Ralston E.J."/>
            <person name="Meyer B.J."/>
            <person name="Haag E.S."/>
        </authorList>
    </citation>
    <scope>NUCLEOTIDE SEQUENCE [LARGE SCALE GENOMIC DNA]</scope>
    <source>
        <strain evidence="4">JU1422</strain>
    </source>
</reference>
<evidence type="ECO:0000256" key="2">
    <source>
        <dbReference type="SAM" id="SignalP"/>
    </source>
</evidence>
<evidence type="ECO:0000256" key="1">
    <source>
        <dbReference type="SAM" id="MobiDB-lite"/>
    </source>
</evidence>
<protein>
    <submittedName>
        <fullName evidence="3">Uncharacterized protein</fullName>
    </submittedName>
</protein>
<dbReference type="Proteomes" id="UP000230233">
    <property type="component" value="Chromosome II"/>
</dbReference>
<organism evidence="3 4">
    <name type="scientific">Caenorhabditis nigoni</name>
    <dbReference type="NCBI Taxonomy" id="1611254"/>
    <lineage>
        <taxon>Eukaryota</taxon>
        <taxon>Metazoa</taxon>
        <taxon>Ecdysozoa</taxon>
        <taxon>Nematoda</taxon>
        <taxon>Chromadorea</taxon>
        <taxon>Rhabditida</taxon>
        <taxon>Rhabditina</taxon>
        <taxon>Rhabditomorpha</taxon>
        <taxon>Rhabditoidea</taxon>
        <taxon>Rhabditidae</taxon>
        <taxon>Peloderinae</taxon>
        <taxon>Caenorhabditis</taxon>
    </lineage>
</organism>
<evidence type="ECO:0000313" key="3">
    <source>
        <dbReference type="EMBL" id="PIC46592.1"/>
    </source>
</evidence>
<feature type="compositionally biased region" description="Basic and acidic residues" evidence="1">
    <location>
        <begin position="199"/>
        <end position="208"/>
    </location>
</feature>